<feature type="transmembrane region" description="Helical" evidence="1">
    <location>
        <begin position="64"/>
        <end position="83"/>
    </location>
</feature>
<protein>
    <submittedName>
        <fullName evidence="2">Uncharacterized protein</fullName>
    </submittedName>
</protein>
<keyword evidence="1" id="KW-0472">Membrane</keyword>
<dbReference type="Proteomes" id="UP000294071">
    <property type="component" value="Unassembled WGS sequence"/>
</dbReference>
<dbReference type="RefSeq" id="WP_129402120.1">
    <property type="nucleotide sequence ID" value="NZ_SDWT01000004.1"/>
</dbReference>
<feature type="transmembrane region" description="Helical" evidence="1">
    <location>
        <begin position="40"/>
        <end position="57"/>
    </location>
</feature>
<organism evidence="2 3">
    <name type="scientific">Nocardioides oleivorans</name>
    <dbReference type="NCBI Taxonomy" id="273676"/>
    <lineage>
        <taxon>Bacteria</taxon>
        <taxon>Bacillati</taxon>
        <taxon>Actinomycetota</taxon>
        <taxon>Actinomycetes</taxon>
        <taxon>Propionibacteriales</taxon>
        <taxon>Nocardioidaceae</taxon>
        <taxon>Nocardioides</taxon>
    </lineage>
</organism>
<feature type="transmembrane region" description="Helical" evidence="1">
    <location>
        <begin position="10"/>
        <end position="28"/>
    </location>
</feature>
<evidence type="ECO:0000256" key="1">
    <source>
        <dbReference type="SAM" id="Phobius"/>
    </source>
</evidence>
<gene>
    <name evidence="2" type="ORF">EUA93_20070</name>
</gene>
<dbReference type="OrthoDB" id="9858488at2"/>
<keyword evidence="3" id="KW-1185">Reference proteome</keyword>
<proteinExistence type="predicted"/>
<keyword evidence="1" id="KW-1133">Transmembrane helix</keyword>
<feature type="transmembrane region" description="Helical" evidence="1">
    <location>
        <begin position="89"/>
        <end position="113"/>
    </location>
</feature>
<comment type="caution">
    <text evidence="2">The sequence shown here is derived from an EMBL/GenBank/DDBJ whole genome shotgun (WGS) entry which is preliminary data.</text>
</comment>
<sequence>MDTPPNRSRLAALVVVLAVPPLAWLLWISPVDGTASDARHVAWFVTVALGCVVAGALAGARSRLWVLAAPGVVSAVVTLYLWWSSQDESGLFLVGIIIATPLMLVASLPLLLVGRALASIGHVSE</sequence>
<accession>A0A4Q2RNJ0</accession>
<name>A0A4Q2RNJ0_9ACTN</name>
<evidence type="ECO:0000313" key="3">
    <source>
        <dbReference type="Proteomes" id="UP000294071"/>
    </source>
</evidence>
<reference evidence="2 3" key="1">
    <citation type="submission" date="2019-01" db="EMBL/GenBank/DDBJ databases">
        <title>Novel species of Nocardioides.</title>
        <authorList>
            <person name="Liu Q."/>
            <person name="Xin Y.-H."/>
        </authorList>
    </citation>
    <scope>NUCLEOTIDE SEQUENCE [LARGE SCALE GENOMIC DNA]</scope>
    <source>
        <strain evidence="2 3">CGMCC 4.6882</strain>
    </source>
</reference>
<dbReference type="AlphaFoldDB" id="A0A4Q2RNJ0"/>
<keyword evidence="1" id="KW-0812">Transmembrane</keyword>
<dbReference type="EMBL" id="SDWT01000004">
    <property type="protein sequence ID" value="RYB90450.1"/>
    <property type="molecule type" value="Genomic_DNA"/>
</dbReference>
<evidence type="ECO:0000313" key="2">
    <source>
        <dbReference type="EMBL" id="RYB90450.1"/>
    </source>
</evidence>